<dbReference type="Pfam" id="PF00916">
    <property type="entry name" value="Sulfate_transp"/>
    <property type="match status" value="1"/>
</dbReference>
<dbReference type="Pfam" id="PF01740">
    <property type="entry name" value="STAS"/>
    <property type="match status" value="1"/>
</dbReference>
<dbReference type="SUPFAM" id="SSF52091">
    <property type="entry name" value="SpoIIaa-like"/>
    <property type="match status" value="1"/>
</dbReference>
<accession>A0A1U7HBK5</accession>
<dbReference type="InterPro" id="IPR036513">
    <property type="entry name" value="STAS_dom_sf"/>
</dbReference>
<reference evidence="7 8" key="1">
    <citation type="submission" date="2016-11" db="EMBL/GenBank/DDBJ databases">
        <title>Draft Genome Sequences of Nine Cyanobacterial Strains from Diverse Habitats.</title>
        <authorList>
            <person name="Zhu T."/>
            <person name="Hou S."/>
            <person name="Lu X."/>
            <person name="Hess W.R."/>
        </authorList>
    </citation>
    <scope>NUCLEOTIDE SEQUENCE [LARGE SCALE GENOMIC DNA]</scope>
    <source>
        <strain evidence="7 8">NIES-593</strain>
    </source>
</reference>
<keyword evidence="4 5" id="KW-0472">Membrane</keyword>
<keyword evidence="8" id="KW-1185">Reference proteome</keyword>
<feature type="transmembrane region" description="Helical" evidence="5">
    <location>
        <begin position="165"/>
        <end position="187"/>
    </location>
</feature>
<gene>
    <name evidence="7" type="ORF">NIES593_17000</name>
</gene>
<feature type="transmembrane region" description="Helical" evidence="5">
    <location>
        <begin position="199"/>
        <end position="221"/>
    </location>
</feature>
<feature type="transmembrane region" description="Helical" evidence="5">
    <location>
        <begin position="241"/>
        <end position="266"/>
    </location>
</feature>
<feature type="transmembrane region" description="Helical" evidence="5">
    <location>
        <begin position="43"/>
        <end position="65"/>
    </location>
</feature>
<evidence type="ECO:0000256" key="4">
    <source>
        <dbReference type="ARBA" id="ARBA00023136"/>
    </source>
</evidence>
<evidence type="ECO:0000259" key="6">
    <source>
        <dbReference type="PROSITE" id="PS50801"/>
    </source>
</evidence>
<name>A0A1U7HBK5_9CYAN</name>
<dbReference type="RefSeq" id="WP_073600724.1">
    <property type="nucleotide sequence ID" value="NZ_MRCB01000024.1"/>
</dbReference>
<evidence type="ECO:0000313" key="8">
    <source>
        <dbReference type="Proteomes" id="UP000186868"/>
    </source>
</evidence>
<feature type="transmembrane region" description="Helical" evidence="5">
    <location>
        <begin position="313"/>
        <end position="334"/>
    </location>
</feature>
<dbReference type="STRING" id="1921803.NIES593_17000"/>
<comment type="subcellular location">
    <subcellularLocation>
        <location evidence="1">Membrane</location>
        <topology evidence="1">Multi-pass membrane protein</topology>
    </subcellularLocation>
</comment>
<dbReference type="CDD" id="cd07042">
    <property type="entry name" value="STAS_SulP_like_sulfate_transporter"/>
    <property type="match status" value="1"/>
</dbReference>
<feature type="transmembrane region" description="Helical" evidence="5">
    <location>
        <begin position="340"/>
        <end position="362"/>
    </location>
</feature>
<dbReference type="OrthoDB" id="9771198at2"/>
<feature type="transmembrane region" description="Helical" evidence="5">
    <location>
        <begin position="16"/>
        <end position="36"/>
    </location>
</feature>
<keyword evidence="2 5" id="KW-0812">Transmembrane</keyword>
<dbReference type="PROSITE" id="PS50801">
    <property type="entry name" value="STAS"/>
    <property type="match status" value="1"/>
</dbReference>
<keyword evidence="3 5" id="KW-1133">Transmembrane helix</keyword>
<feature type="domain" description="STAS" evidence="6">
    <location>
        <begin position="442"/>
        <end position="542"/>
    </location>
</feature>
<organism evidence="7 8">
    <name type="scientific">Hydrococcus rivularis NIES-593</name>
    <dbReference type="NCBI Taxonomy" id="1921803"/>
    <lineage>
        <taxon>Bacteria</taxon>
        <taxon>Bacillati</taxon>
        <taxon>Cyanobacteriota</taxon>
        <taxon>Cyanophyceae</taxon>
        <taxon>Pleurocapsales</taxon>
        <taxon>Hydrococcaceae</taxon>
        <taxon>Hydrococcus</taxon>
    </lineage>
</organism>
<dbReference type="InterPro" id="IPR002645">
    <property type="entry name" value="STAS_dom"/>
</dbReference>
<dbReference type="EMBL" id="MRCB01000024">
    <property type="protein sequence ID" value="OKH20959.1"/>
    <property type="molecule type" value="Genomic_DNA"/>
</dbReference>
<dbReference type="InterPro" id="IPR011547">
    <property type="entry name" value="SLC26A/SulP_dom"/>
</dbReference>
<dbReference type="PANTHER" id="PTHR11814">
    <property type="entry name" value="SULFATE TRANSPORTER"/>
    <property type="match status" value="1"/>
</dbReference>
<feature type="transmembrane region" description="Helical" evidence="5">
    <location>
        <begin position="374"/>
        <end position="399"/>
    </location>
</feature>
<evidence type="ECO:0000256" key="3">
    <source>
        <dbReference type="ARBA" id="ARBA00022989"/>
    </source>
</evidence>
<evidence type="ECO:0000256" key="2">
    <source>
        <dbReference type="ARBA" id="ARBA00022692"/>
    </source>
</evidence>
<dbReference type="GO" id="GO:0055085">
    <property type="term" value="P:transmembrane transport"/>
    <property type="evidence" value="ECO:0007669"/>
    <property type="project" value="InterPro"/>
</dbReference>
<evidence type="ECO:0000256" key="5">
    <source>
        <dbReference type="SAM" id="Phobius"/>
    </source>
</evidence>
<proteinExistence type="predicted"/>
<feature type="transmembrane region" description="Helical" evidence="5">
    <location>
        <begin position="124"/>
        <end position="145"/>
    </location>
</feature>
<dbReference type="AlphaFoldDB" id="A0A1U7HBK5"/>
<comment type="caution">
    <text evidence="7">The sequence shown here is derived from an EMBL/GenBank/DDBJ whole genome shotgun (WGS) entry which is preliminary data.</text>
</comment>
<dbReference type="Proteomes" id="UP000186868">
    <property type="component" value="Unassembled WGS sequence"/>
</dbReference>
<dbReference type="GO" id="GO:0016020">
    <property type="term" value="C:membrane"/>
    <property type="evidence" value="ECO:0007669"/>
    <property type="project" value="UniProtKB-SubCell"/>
</dbReference>
<evidence type="ECO:0000313" key="7">
    <source>
        <dbReference type="EMBL" id="OKH20959.1"/>
    </source>
</evidence>
<dbReference type="Gene3D" id="3.30.750.24">
    <property type="entry name" value="STAS domain"/>
    <property type="match status" value="1"/>
</dbReference>
<sequence>MQITNRIHFYNLRGDLFGGVTTAIVSLPLALAFGVASGVGPVAGLYGAVCVGFFAALFGGTPTLISEPTGPMTVVMTTIVASMTAKNPENGMAMAFTVVMLAGIFQIIFGAFKLGKYITLMPYSVISGFMSGIGVILIILQLAPFVGQPNPKGGVLGMVQNLPQLLSNINPAETALGALTLAIIFLMPSKIKRYAPPQLVALIVGTIVSLTIFNGVEIRRIGEIPMGLPTLQMPTFTPAQITTMIIDGAMLGMLGCIDTLLTAVIADSLTRTEHKSDKELIGQGIGNLVSGLCGGLPGAGATMGTVVNIQTGASTALSGLTRALILLVVVLWAANLTETIPMAVLAGIALKVGIDILDWSFLKRSHKVSVKGALIMYGVLLLTVFVDLIVAVGVGVFIANILTIERLSSLQAKEVKVISDTDDEILLTAEEKGLLDRTNGRVLLFYLSGPMIFGVSKAIEREHRAMADADVLIVDLSDVPMLGVTASLAIENAIKDACDKGLKVFVVGAAGKVKRRLERLGLFDLIPHHHLLMDRTEALQQAVALVEGHAANPNETALESC</sequence>
<dbReference type="InterPro" id="IPR001902">
    <property type="entry name" value="SLC26A/SulP_fam"/>
</dbReference>
<feature type="transmembrane region" description="Helical" evidence="5">
    <location>
        <begin position="92"/>
        <end position="112"/>
    </location>
</feature>
<evidence type="ECO:0000256" key="1">
    <source>
        <dbReference type="ARBA" id="ARBA00004141"/>
    </source>
</evidence>
<protein>
    <submittedName>
        <fullName evidence="7">Sodium-independent anion transporter</fullName>
    </submittedName>
</protein>